<dbReference type="HOGENOM" id="CLU_021192_4_0_1"/>
<proteinExistence type="predicted"/>
<name>H3GF89_PHYRM</name>
<dbReference type="OMA" id="METEQMK"/>
<evidence type="ECO:0000313" key="2">
    <source>
        <dbReference type="Proteomes" id="UP000005238"/>
    </source>
</evidence>
<dbReference type="AlphaFoldDB" id="H3GF89"/>
<accession>H3GF89</accession>
<organism evidence="1 2">
    <name type="scientific">Phytophthora ramorum</name>
    <name type="common">Sudden oak death agent</name>
    <dbReference type="NCBI Taxonomy" id="164328"/>
    <lineage>
        <taxon>Eukaryota</taxon>
        <taxon>Sar</taxon>
        <taxon>Stramenopiles</taxon>
        <taxon>Oomycota</taxon>
        <taxon>Peronosporomycetes</taxon>
        <taxon>Peronosporales</taxon>
        <taxon>Peronosporaceae</taxon>
        <taxon>Phytophthora</taxon>
    </lineage>
</organism>
<dbReference type="Proteomes" id="UP000005238">
    <property type="component" value="Unassembled WGS sequence"/>
</dbReference>
<reference evidence="1" key="2">
    <citation type="submission" date="2015-06" db="UniProtKB">
        <authorList>
            <consortium name="EnsemblProtists"/>
        </authorList>
    </citation>
    <scope>IDENTIFICATION</scope>
    <source>
        <strain evidence="1">Pr102</strain>
    </source>
</reference>
<dbReference type="VEuPathDB" id="FungiDB:KRP23_1730"/>
<dbReference type="VEuPathDB" id="FungiDB:KRP22_11291"/>
<dbReference type="EMBL" id="DS566004">
    <property type="status" value="NOT_ANNOTATED_CDS"/>
    <property type="molecule type" value="Genomic_DNA"/>
</dbReference>
<reference evidence="2" key="1">
    <citation type="journal article" date="2006" name="Science">
        <title>Phytophthora genome sequences uncover evolutionary origins and mechanisms of pathogenesis.</title>
        <authorList>
            <person name="Tyler B.M."/>
            <person name="Tripathy S."/>
            <person name="Zhang X."/>
            <person name="Dehal P."/>
            <person name="Jiang R.H."/>
            <person name="Aerts A."/>
            <person name="Arredondo F.D."/>
            <person name="Baxter L."/>
            <person name="Bensasson D."/>
            <person name="Beynon J.L."/>
            <person name="Chapman J."/>
            <person name="Damasceno C.M."/>
            <person name="Dorrance A.E."/>
            <person name="Dou D."/>
            <person name="Dickerman A.W."/>
            <person name="Dubchak I.L."/>
            <person name="Garbelotto M."/>
            <person name="Gijzen M."/>
            <person name="Gordon S.G."/>
            <person name="Govers F."/>
            <person name="Grunwald N.J."/>
            <person name="Huang W."/>
            <person name="Ivors K.L."/>
            <person name="Jones R.W."/>
            <person name="Kamoun S."/>
            <person name="Krampis K."/>
            <person name="Lamour K.H."/>
            <person name="Lee M.K."/>
            <person name="McDonald W.H."/>
            <person name="Medina M."/>
            <person name="Meijer H.J."/>
            <person name="Nordberg E.K."/>
            <person name="Maclean D.J."/>
            <person name="Ospina-Giraldo M.D."/>
            <person name="Morris P.F."/>
            <person name="Phuntumart V."/>
            <person name="Putnam N.H."/>
            <person name="Rash S."/>
            <person name="Rose J.K."/>
            <person name="Sakihama Y."/>
            <person name="Salamov A.A."/>
            <person name="Savidor A."/>
            <person name="Scheuring C.F."/>
            <person name="Smith B.M."/>
            <person name="Sobral B.W."/>
            <person name="Terry A."/>
            <person name="Torto-Alalibo T.A."/>
            <person name="Win J."/>
            <person name="Xu Z."/>
            <person name="Zhang H."/>
            <person name="Grigoriev I.V."/>
            <person name="Rokhsar D.S."/>
            <person name="Boore J.L."/>
        </authorList>
    </citation>
    <scope>NUCLEOTIDE SEQUENCE [LARGE SCALE GENOMIC DNA]</scope>
    <source>
        <strain evidence="2">Pr102</strain>
    </source>
</reference>
<dbReference type="EnsemblProtists" id="Phyra74352">
    <property type="protein sequence ID" value="Phyra74352"/>
    <property type="gene ID" value="Phyra74352"/>
</dbReference>
<protein>
    <recommendedName>
        <fullName evidence="3">RxLR effector protein</fullName>
    </recommendedName>
</protein>
<keyword evidence="2" id="KW-1185">Reference proteome</keyword>
<evidence type="ECO:0008006" key="3">
    <source>
        <dbReference type="Google" id="ProtNLM"/>
    </source>
</evidence>
<sequence>MFKTWARYLNAFNKKYPDDKTDMIKSLLLYYTDDTLSQVLITAKQVPSTEKMATNLQLSLLNKWARDKNPPAEVSKLLNVGSSDTLMKTYAKKYDWALKNVVDDNIEVLENLTKETWLKYLGDFDKKKRDASSTIAELTARYGDESLARMIEESKDNAGLLERAVHVLQTSQIKGWMDSKNSVDDVFNLLKLNDKGNMRLDNPLLKRTLQLFIIRFNKENPSAQTSIIETLRRNYGDEILSKILISGKGVRKTQATASSWQTKLLDKWLEAGTQPSVVFKWLQLKSSALDNTERQVYETYAMKFKTKYPAGRLE</sequence>
<evidence type="ECO:0000313" key="1">
    <source>
        <dbReference type="EnsemblProtists" id="Phyra74352"/>
    </source>
</evidence>
<dbReference type="InParanoid" id="H3GF89"/>